<keyword evidence="4" id="KW-1185">Reference proteome</keyword>
<evidence type="ECO:0000259" key="2">
    <source>
        <dbReference type="Pfam" id="PF26640"/>
    </source>
</evidence>
<comment type="caution">
    <text evidence="3">The sequence shown here is derived from an EMBL/GenBank/DDBJ whole genome shotgun (WGS) entry which is preliminary data.</text>
</comment>
<dbReference type="STRING" id="1077348.A0A2G8S557"/>
<dbReference type="InterPro" id="IPR058525">
    <property type="entry name" value="DUF8212"/>
</dbReference>
<dbReference type="OrthoDB" id="20872at2759"/>
<proteinExistence type="predicted"/>
<evidence type="ECO:0000313" key="3">
    <source>
        <dbReference type="EMBL" id="PIL28867.1"/>
    </source>
</evidence>
<dbReference type="EMBL" id="AYKW01000023">
    <property type="protein sequence ID" value="PIL28867.1"/>
    <property type="molecule type" value="Genomic_DNA"/>
</dbReference>
<gene>
    <name evidence="3" type="ORF">GSI_08913</name>
</gene>
<feature type="domain" description="DUF8212" evidence="2">
    <location>
        <begin position="255"/>
        <end position="462"/>
    </location>
</feature>
<dbReference type="Pfam" id="PF06985">
    <property type="entry name" value="HET"/>
    <property type="match status" value="1"/>
</dbReference>
<organism evidence="3 4">
    <name type="scientific">Ganoderma sinense ZZ0214-1</name>
    <dbReference type="NCBI Taxonomy" id="1077348"/>
    <lineage>
        <taxon>Eukaryota</taxon>
        <taxon>Fungi</taxon>
        <taxon>Dikarya</taxon>
        <taxon>Basidiomycota</taxon>
        <taxon>Agaricomycotina</taxon>
        <taxon>Agaricomycetes</taxon>
        <taxon>Polyporales</taxon>
        <taxon>Polyporaceae</taxon>
        <taxon>Ganoderma</taxon>
    </lineage>
</organism>
<dbReference type="Proteomes" id="UP000230002">
    <property type="component" value="Unassembled WGS sequence"/>
</dbReference>
<sequence>MRFLDTKTGQFVEVTDIRDVDYAILSHTWDRRGEQNFQDLRRIQDRYTREASSSCPSVAESGDNAPADPVLAPRSIWDDPDLSPKIRDACAVARANGFDLLWIDSCCIDKTSSAELSEAINSMYAWYARSEVCFAYLVDVPPHGDHRAENSQFRKSVWFTRGWTLQELIAPFEVIILSQDWNTVGSKRDLVDLIEEITNISAEALLHDTPLDKYSVAQRLSWASKRETTRVEDQAYSLLGMFDIHMPTLYGEGERAFRRLQEAIMQRIPDQSLFAWRSIYSLVELNPGPPFAPAFSNYTRKFLCARKARDASILASSPSDFVGVSSVIAVPHDDVHSRLQLPQLPVPEYAFTPHGIRTRLPVIPLSLFLPSDSTYYTTHGGWWYLAVLGCEPADLPDHFLGLVCNIPPSNSGIQFLYSGTAMVLGPPVHSYNDPHDLFPLSPGAIEHCRPHMELKEVYIPHLNREPEHGYEMLTEVVLGKPLKAIHLILPGRSSRDLPSSYTAELRGPDSDAFPTIHWLKLSQPCHTITIEYEHALREGGTYLTINGKVTVSQPEHLPPSSEIYAKPSSMVWEDRVPWRKELSSHVVDIAAFGSRLKLELSMKLVRRSYYSLVVQYRF</sequence>
<feature type="domain" description="Heterokaryon incompatibility" evidence="1">
    <location>
        <begin position="22"/>
        <end position="139"/>
    </location>
</feature>
<name>A0A2G8S557_9APHY</name>
<dbReference type="Pfam" id="PF26640">
    <property type="entry name" value="DUF8212"/>
    <property type="match status" value="1"/>
</dbReference>
<dbReference type="PANTHER" id="PTHR10622">
    <property type="entry name" value="HET DOMAIN-CONTAINING PROTEIN"/>
    <property type="match status" value="1"/>
</dbReference>
<dbReference type="InterPro" id="IPR010730">
    <property type="entry name" value="HET"/>
</dbReference>
<reference evidence="3 4" key="1">
    <citation type="journal article" date="2015" name="Sci. Rep.">
        <title>Chromosome-level genome map provides insights into diverse defense mechanisms in the medicinal fungus Ganoderma sinense.</title>
        <authorList>
            <person name="Zhu Y."/>
            <person name="Xu J."/>
            <person name="Sun C."/>
            <person name="Zhou S."/>
            <person name="Xu H."/>
            <person name="Nelson D.R."/>
            <person name="Qian J."/>
            <person name="Song J."/>
            <person name="Luo H."/>
            <person name="Xiang L."/>
            <person name="Li Y."/>
            <person name="Xu Z."/>
            <person name="Ji A."/>
            <person name="Wang L."/>
            <person name="Lu S."/>
            <person name="Hayward A."/>
            <person name="Sun W."/>
            <person name="Li X."/>
            <person name="Schwartz D.C."/>
            <person name="Wang Y."/>
            <person name="Chen S."/>
        </authorList>
    </citation>
    <scope>NUCLEOTIDE SEQUENCE [LARGE SCALE GENOMIC DNA]</scope>
    <source>
        <strain evidence="3 4">ZZ0214-1</strain>
    </source>
</reference>
<evidence type="ECO:0000259" key="1">
    <source>
        <dbReference type="Pfam" id="PF06985"/>
    </source>
</evidence>
<dbReference type="PANTHER" id="PTHR10622:SF10">
    <property type="entry name" value="HET DOMAIN-CONTAINING PROTEIN"/>
    <property type="match status" value="1"/>
</dbReference>
<dbReference type="AlphaFoldDB" id="A0A2G8S557"/>
<protein>
    <submittedName>
        <fullName evidence="3">Uncharacterized protein</fullName>
    </submittedName>
</protein>
<accession>A0A2G8S557</accession>
<evidence type="ECO:0000313" key="4">
    <source>
        <dbReference type="Proteomes" id="UP000230002"/>
    </source>
</evidence>